<name>A0A1Y9EIR6_STRVS</name>
<dbReference type="Proteomes" id="UP000035680">
    <property type="component" value="Unassembled WGS sequence"/>
</dbReference>
<reference evidence="2" key="2">
    <citation type="submission" date="2017-06" db="UniProtKB">
        <authorList>
            <consortium name="WormBaseParasite"/>
        </authorList>
    </citation>
    <scope>IDENTIFICATION</scope>
</reference>
<evidence type="ECO:0000313" key="2">
    <source>
        <dbReference type="WBParaSite" id="SVE_0779900.1"/>
    </source>
</evidence>
<dbReference type="WBParaSite" id="SVE_0779900.1">
    <property type="protein sequence ID" value="SVE_0779900.1"/>
    <property type="gene ID" value="SVE_0779900"/>
</dbReference>
<sequence>KCYAVWS</sequence>
<protein>
    <submittedName>
        <fullName evidence="2">Uncharacterized protein</fullName>
    </submittedName>
</protein>
<evidence type="ECO:0000313" key="1">
    <source>
        <dbReference type="Proteomes" id="UP000035680"/>
    </source>
</evidence>
<proteinExistence type="predicted"/>
<reference evidence="1" key="1">
    <citation type="submission" date="2014-07" db="EMBL/GenBank/DDBJ databases">
        <authorList>
            <person name="Martin A.A"/>
            <person name="De Silva N."/>
        </authorList>
    </citation>
    <scope>NUCLEOTIDE SEQUENCE</scope>
</reference>
<keyword evidence="1" id="KW-1185">Reference proteome</keyword>
<accession>A0A1Y9EIR6</accession>
<organism evidence="1 2">
    <name type="scientific">Strongyloides venezuelensis</name>
    <name type="common">Threadworm</name>
    <dbReference type="NCBI Taxonomy" id="75913"/>
    <lineage>
        <taxon>Eukaryota</taxon>
        <taxon>Metazoa</taxon>
        <taxon>Ecdysozoa</taxon>
        <taxon>Nematoda</taxon>
        <taxon>Chromadorea</taxon>
        <taxon>Rhabditida</taxon>
        <taxon>Tylenchina</taxon>
        <taxon>Panagrolaimomorpha</taxon>
        <taxon>Strongyloidoidea</taxon>
        <taxon>Strongyloididae</taxon>
        <taxon>Strongyloides</taxon>
    </lineage>
</organism>